<gene>
    <name evidence="1" type="ORF">EYC80_004545</name>
</gene>
<evidence type="ECO:0000313" key="2">
    <source>
        <dbReference type="Proteomes" id="UP000326757"/>
    </source>
</evidence>
<accession>A0A5N6KHB5</accession>
<dbReference type="AlphaFoldDB" id="A0A5N6KHB5"/>
<evidence type="ECO:0000313" key="1">
    <source>
        <dbReference type="EMBL" id="KAB8303092.1"/>
    </source>
</evidence>
<sequence>MMKKEVIMAKSIPSLSWVKPKRTTRDTIRITGIEIIEDGSSKENVTLPRHSNSKLYIVYTVLYSME</sequence>
<comment type="caution">
    <text evidence="1">The sequence shown here is derived from an EMBL/GenBank/DDBJ whole genome shotgun (WGS) entry which is preliminary data.</text>
</comment>
<keyword evidence="2" id="KW-1185">Reference proteome</keyword>
<proteinExistence type="predicted"/>
<reference evidence="1 2" key="1">
    <citation type="submission" date="2019-06" db="EMBL/GenBank/DDBJ databases">
        <title>Genome Sequence of the Brown Rot Fungal Pathogen Monilinia laxa.</title>
        <authorList>
            <person name="De Miccolis Angelini R.M."/>
            <person name="Landi L."/>
            <person name="Abate D."/>
            <person name="Pollastro S."/>
            <person name="Romanazzi G."/>
            <person name="Faretra F."/>
        </authorList>
    </citation>
    <scope>NUCLEOTIDE SEQUENCE [LARGE SCALE GENOMIC DNA]</scope>
    <source>
        <strain evidence="1 2">Mlax316</strain>
    </source>
</reference>
<name>A0A5N6KHB5_MONLA</name>
<protein>
    <submittedName>
        <fullName evidence="1">Uncharacterized protein</fullName>
    </submittedName>
</protein>
<dbReference type="EMBL" id="VIGI01000002">
    <property type="protein sequence ID" value="KAB8303092.1"/>
    <property type="molecule type" value="Genomic_DNA"/>
</dbReference>
<dbReference type="Proteomes" id="UP000326757">
    <property type="component" value="Unassembled WGS sequence"/>
</dbReference>
<organism evidence="1 2">
    <name type="scientific">Monilinia laxa</name>
    <name type="common">Brown rot fungus</name>
    <name type="synonym">Sclerotinia laxa</name>
    <dbReference type="NCBI Taxonomy" id="61186"/>
    <lineage>
        <taxon>Eukaryota</taxon>
        <taxon>Fungi</taxon>
        <taxon>Dikarya</taxon>
        <taxon>Ascomycota</taxon>
        <taxon>Pezizomycotina</taxon>
        <taxon>Leotiomycetes</taxon>
        <taxon>Helotiales</taxon>
        <taxon>Sclerotiniaceae</taxon>
        <taxon>Monilinia</taxon>
    </lineage>
</organism>